<accession>A0A0F7CNW4</accession>
<dbReference type="STRING" id="408015.SXIM_22320"/>
<dbReference type="PATRIC" id="fig|408015.6.peg.2265"/>
<evidence type="ECO:0000313" key="2">
    <source>
        <dbReference type="Proteomes" id="UP000034034"/>
    </source>
</evidence>
<sequence>MADQLDLYVSSDELDPIADAARGLHDELTEHGRMAESDERTAGEALSAHRFATGRSLTLLAEGWSRQVDDLLNDCARISGHLDQTVSAHTELEYQIQAEFHQIQRSTSAYDRIVALAGVTDPTPTDPPPTEIDWGKA</sequence>
<dbReference type="RefSeq" id="WP_053116161.1">
    <property type="nucleotide sequence ID" value="NZ_CP009922.3"/>
</dbReference>
<dbReference type="EMBL" id="CP009922">
    <property type="protein sequence ID" value="AKG43616.1"/>
    <property type="molecule type" value="Genomic_DNA"/>
</dbReference>
<reference evidence="1" key="1">
    <citation type="submission" date="2019-08" db="EMBL/GenBank/DDBJ databases">
        <title>Complete genome sequence of a mangrove-derived Streptomyces xiamenensis.</title>
        <authorList>
            <person name="Xu J."/>
        </authorList>
    </citation>
    <scope>NUCLEOTIDE SEQUENCE</scope>
    <source>
        <strain evidence="1">318</strain>
    </source>
</reference>
<dbReference type="AlphaFoldDB" id="A0A0F7CNW4"/>
<name>A0A0F7CNW4_9ACTN</name>
<evidence type="ECO:0000313" key="1">
    <source>
        <dbReference type="EMBL" id="AKG43616.1"/>
    </source>
</evidence>
<protein>
    <submittedName>
        <fullName evidence="1">Uncharacterized protein</fullName>
    </submittedName>
</protein>
<dbReference type="HOGENOM" id="CLU_1864103_0_0_11"/>
<organism evidence="1 2">
    <name type="scientific">Streptomyces xiamenensis</name>
    <dbReference type="NCBI Taxonomy" id="408015"/>
    <lineage>
        <taxon>Bacteria</taxon>
        <taxon>Bacillati</taxon>
        <taxon>Actinomycetota</taxon>
        <taxon>Actinomycetes</taxon>
        <taxon>Kitasatosporales</taxon>
        <taxon>Streptomycetaceae</taxon>
        <taxon>Streptomyces</taxon>
    </lineage>
</organism>
<proteinExistence type="predicted"/>
<dbReference type="Proteomes" id="UP000034034">
    <property type="component" value="Chromosome"/>
</dbReference>
<gene>
    <name evidence="1" type="ORF">SXIM_22320</name>
</gene>
<dbReference type="KEGG" id="sxi:SXIM_22320"/>
<keyword evidence="2" id="KW-1185">Reference proteome</keyword>